<name>A0AAV4Y4Q3_CAEEX</name>
<organism evidence="1 2">
    <name type="scientific">Caerostris extrusa</name>
    <name type="common">Bark spider</name>
    <name type="synonym">Caerostris bankana</name>
    <dbReference type="NCBI Taxonomy" id="172846"/>
    <lineage>
        <taxon>Eukaryota</taxon>
        <taxon>Metazoa</taxon>
        <taxon>Ecdysozoa</taxon>
        <taxon>Arthropoda</taxon>
        <taxon>Chelicerata</taxon>
        <taxon>Arachnida</taxon>
        <taxon>Araneae</taxon>
        <taxon>Araneomorphae</taxon>
        <taxon>Entelegynae</taxon>
        <taxon>Araneoidea</taxon>
        <taxon>Araneidae</taxon>
        <taxon>Caerostris</taxon>
    </lineage>
</organism>
<proteinExistence type="predicted"/>
<protein>
    <submittedName>
        <fullName evidence="1">Uncharacterized protein</fullName>
    </submittedName>
</protein>
<sequence>MDLKCLVQSVTSRRSDIWSVTPDSSDASISRHTGKILSRESLQTRVENEDADFRTHSGQSKLEYKICNAICRDDPLKHLRILR</sequence>
<evidence type="ECO:0000313" key="2">
    <source>
        <dbReference type="Proteomes" id="UP001054945"/>
    </source>
</evidence>
<dbReference type="EMBL" id="BPLR01018778">
    <property type="protein sequence ID" value="GIZ02217.1"/>
    <property type="molecule type" value="Genomic_DNA"/>
</dbReference>
<evidence type="ECO:0000313" key="1">
    <source>
        <dbReference type="EMBL" id="GIZ02217.1"/>
    </source>
</evidence>
<comment type="caution">
    <text evidence="1">The sequence shown here is derived from an EMBL/GenBank/DDBJ whole genome shotgun (WGS) entry which is preliminary data.</text>
</comment>
<gene>
    <name evidence="1" type="ORF">CEXT_589431</name>
</gene>
<dbReference type="Proteomes" id="UP001054945">
    <property type="component" value="Unassembled WGS sequence"/>
</dbReference>
<accession>A0AAV4Y4Q3</accession>
<dbReference type="AlphaFoldDB" id="A0AAV4Y4Q3"/>
<keyword evidence="2" id="KW-1185">Reference proteome</keyword>
<reference evidence="1 2" key="1">
    <citation type="submission" date="2021-06" db="EMBL/GenBank/DDBJ databases">
        <title>Caerostris extrusa draft genome.</title>
        <authorList>
            <person name="Kono N."/>
            <person name="Arakawa K."/>
        </authorList>
    </citation>
    <scope>NUCLEOTIDE SEQUENCE [LARGE SCALE GENOMIC DNA]</scope>
</reference>